<evidence type="ECO:0000313" key="1">
    <source>
        <dbReference type="EMBL" id="RXW18880.1"/>
    </source>
</evidence>
<dbReference type="OrthoDB" id="5424209at2759"/>
<reference evidence="1 2" key="1">
    <citation type="submission" date="2019-01" db="EMBL/GenBank/DDBJ databases">
        <title>Draft genome sequence of Psathyrella aberdarensis IHI B618.</title>
        <authorList>
            <person name="Buettner E."/>
            <person name="Kellner H."/>
        </authorList>
    </citation>
    <scope>NUCLEOTIDE SEQUENCE [LARGE SCALE GENOMIC DNA]</scope>
    <source>
        <strain evidence="1 2">IHI B618</strain>
    </source>
</reference>
<name>A0A4Q2DGB9_9AGAR</name>
<evidence type="ECO:0000313" key="2">
    <source>
        <dbReference type="Proteomes" id="UP000290288"/>
    </source>
</evidence>
<keyword evidence="2" id="KW-1185">Reference proteome</keyword>
<dbReference type="SUPFAM" id="SSF50494">
    <property type="entry name" value="Trypsin-like serine proteases"/>
    <property type="match status" value="1"/>
</dbReference>
<organism evidence="1 2">
    <name type="scientific">Candolleomyces aberdarensis</name>
    <dbReference type="NCBI Taxonomy" id="2316362"/>
    <lineage>
        <taxon>Eukaryota</taxon>
        <taxon>Fungi</taxon>
        <taxon>Dikarya</taxon>
        <taxon>Basidiomycota</taxon>
        <taxon>Agaricomycotina</taxon>
        <taxon>Agaricomycetes</taxon>
        <taxon>Agaricomycetidae</taxon>
        <taxon>Agaricales</taxon>
        <taxon>Agaricineae</taxon>
        <taxon>Psathyrellaceae</taxon>
        <taxon>Candolleomyces</taxon>
    </lineage>
</organism>
<dbReference type="EMBL" id="SDEE01000235">
    <property type="protein sequence ID" value="RXW18880.1"/>
    <property type="molecule type" value="Genomic_DNA"/>
</dbReference>
<sequence>MPLSFAISTKIIQTSLPLKLSQEVTESESKSSAADFYASTGPMNGYLRNIGQHRNLASFWDANMIKLGVFLESLVCFDRIDPSTVIDLDGVSHIALVVVVGRDTLSGLSLERATEAMVACKDFLREHQVEGVECLIQMGSFNPSAAHPLQVVEADESAGNPESLIPFTSSLGVAITTTQDPDLESTRGFFITAADKLDGKIYFLICRHGLGTGGSGGDDQQPITILQPPNSHFTLQTPELLEELGTQVDALQLRLSKPSRVMTDLRYTAALAVHIGGLGEALSISDACNKEEQRRAIGVVRFKPDICWSEDFTFDVAVCEADSSRFNPTNFRGNIVDIGDANRAAQVLSDHGLLIPADKLLPLHGVVPIDEIRNWAHRSDDDLMMGMRGGRSGVVVGRASALLSLKRTERNIAGLPSFFSRECIVHAYDDDPSKPFSVPGDSGATVFDTQGRILGILTGGYNHQLGAADRSYVTPAEFLLSEIGRRWKKVDLYEEE</sequence>
<dbReference type="STRING" id="2316362.A0A4Q2DGB9"/>
<dbReference type="InterPro" id="IPR043504">
    <property type="entry name" value="Peptidase_S1_PA_chymotrypsin"/>
</dbReference>
<accession>A0A4Q2DGB9</accession>
<proteinExistence type="predicted"/>
<dbReference type="AlphaFoldDB" id="A0A4Q2DGB9"/>
<gene>
    <name evidence="1" type="ORF">EST38_g6966</name>
</gene>
<comment type="caution">
    <text evidence="1">The sequence shown here is derived from an EMBL/GenBank/DDBJ whole genome shotgun (WGS) entry which is preliminary data.</text>
</comment>
<protein>
    <submittedName>
        <fullName evidence="1">Uncharacterized protein</fullName>
    </submittedName>
</protein>
<dbReference type="Proteomes" id="UP000290288">
    <property type="component" value="Unassembled WGS sequence"/>
</dbReference>
<dbReference type="InterPro" id="IPR009003">
    <property type="entry name" value="Peptidase_S1_PA"/>
</dbReference>
<dbReference type="Gene3D" id="2.40.10.10">
    <property type="entry name" value="Trypsin-like serine proteases"/>
    <property type="match status" value="1"/>
</dbReference>